<dbReference type="PANTHER" id="PTHR11085:SF4">
    <property type="entry name" value="NAD-DEPENDENT PROTEIN DEACYLASE"/>
    <property type="match status" value="1"/>
</dbReference>
<feature type="binding site" evidence="3">
    <location>
        <begin position="266"/>
        <end position="268"/>
    </location>
    <ligand>
        <name>NAD(+)</name>
        <dbReference type="ChEBI" id="CHEBI:57540"/>
    </ligand>
</feature>
<dbReference type="GO" id="GO:0005737">
    <property type="term" value="C:cytoplasm"/>
    <property type="evidence" value="ECO:0007669"/>
    <property type="project" value="UniProtKB-SubCell"/>
</dbReference>
<dbReference type="InterPro" id="IPR026591">
    <property type="entry name" value="Sirtuin_cat_small_dom_sf"/>
</dbReference>
<keyword evidence="3" id="KW-0963">Cytoplasm</keyword>
<comment type="domain">
    <text evidence="3">2 residues (Tyr-141 and Arg-144) present in a large hydrophobic pocket are probably involved in substrate specificity. They are important for desuccinylation activity, but dispensable for deacetylation activity.</text>
</comment>
<comment type="function">
    <text evidence="3">NAD-dependent lysine deacetylase and desuccinylase that specifically removes acetyl and succinyl groups on target proteins. Modulates the activities of several proteins which are inactive in their acylated form.</text>
</comment>
<dbReference type="InterPro" id="IPR050134">
    <property type="entry name" value="NAD-dep_sirtuin_deacylases"/>
</dbReference>
<comment type="subcellular location">
    <subcellularLocation>
        <location evidence="3">Cytoplasm</location>
    </subcellularLocation>
</comment>
<feature type="binding site" evidence="3">
    <location>
        <begin position="175"/>
        <end position="178"/>
    </location>
    <ligand>
        <name>NAD(+)</name>
        <dbReference type="ChEBI" id="CHEBI:57540"/>
    </ligand>
</feature>
<evidence type="ECO:0000313" key="7">
    <source>
        <dbReference type="Proteomes" id="UP000249886"/>
    </source>
</evidence>
<dbReference type="GO" id="GO:0008270">
    <property type="term" value="F:zinc ion binding"/>
    <property type="evidence" value="ECO:0007669"/>
    <property type="project" value="UniProtKB-UniRule"/>
</dbReference>
<dbReference type="Gene3D" id="3.30.1600.10">
    <property type="entry name" value="SIR2/SIRT2 'Small Domain"/>
    <property type="match status" value="1"/>
</dbReference>
<dbReference type="InterPro" id="IPR027546">
    <property type="entry name" value="Sirtuin_class_III"/>
</dbReference>
<keyword evidence="3 4" id="KW-0479">Metal-binding</keyword>
<comment type="caution">
    <text evidence="3">Lacks conserved residue(s) required for the propagation of feature annotation.</text>
</comment>
<dbReference type="EC" id="2.3.1.286" evidence="3"/>
<dbReference type="SUPFAM" id="SSF52467">
    <property type="entry name" value="DHS-like NAD/FAD-binding domain"/>
    <property type="match status" value="1"/>
</dbReference>
<keyword evidence="6" id="KW-0378">Hydrolase</keyword>
<feature type="domain" description="Deacetylase sirtuin-type" evidence="5">
    <location>
        <begin position="67"/>
        <end position="324"/>
    </location>
</feature>
<comment type="catalytic activity">
    <reaction evidence="3">
        <text>N(6)-succinyl-L-lysyl-[protein] + NAD(+) + H2O = 2''-O-succinyl-ADP-D-ribose + nicotinamide + L-lysyl-[protein]</text>
        <dbReference type="Rhea" id="RHEA:47668"/>
        <dbReference type="Rhea" id="RHEA-COMP:9752"/>
        <dbReference type="Rhea" id="RHEA-COMP:11877"/>
        <dbReference type="ChEBI" id="CHEBI:15377"/>
        <dbReference type="ChEBI" id="CHEBI:17154"/>
        <dbReference type="ChEBI" id="CHEBI:29969"/>
        <dbReference type="ChEBI" id="CHEBI:57540"/>
        <dbReference type="ChEBI" id="CHEBI:87830"/>
        <dbReference type="ChEBI" id="CHEBI:87832"/>
    </reaction>
</comment>
<feature type="binding site" evidence="3 4">
    <location>
        <position position="201"/>
    </location>
    <ligand>
        <name>Zn(2+)</name>
        <dbReference type="ChEBI" id="CHEBI:29105"/>
    </ligand>
</feature>
<dbReference type="Pfam" id="PF02146">
    <property type="entry name" value="SIR2"/>
    <property type="match status" value="1"/>
</dbReference>
<evidence type="ECO:0000256" key="2">
    <source>
        <dbReference type="ARBA" id="ARBA00023027"/>
    </source>
</evidence>
<dbReference type="GO" id="GO:0036055">
    <property type="term" value="F:protein-succinyllysine desuccinylase activity"/>
    <property type="evidence" value="ECO:0007669"/>
    <property type="project" value="UniProtKB-UniRule"/>
</dbReference>
<keyword evidence="3 4" id="KW-0862">Zinc</keyword>
<proteinExistence type="inferred from homology"/>
<dbReference type="Gene3D" id="3.40.50.1220">
    <property type="entry name" value="TPP-binding domain"/>
    <property type="match status" value="1"/>
</dbReference>
<comment type="catalytic activity">
    <reaction evidence="3">
        <text>N(6)-acetyl-L-lysyl-[protein] + NAD(+) + H2O = 2''-O-acetyl-ADP-D-ribose + nicotinamide + L-lysyl-[protein]</text>
        <dbReference type="Rhea" id="RHEA:43636"/>
        <dbReference type="Rhea" id="RHEA-COMP:9752"/>
        <dbReference type="Rhea" id="RHEA-COMP:10731"/>
        <dbReference type="ChEBI" id="CHEBI:15377"/>
        <dbReference type="ChEBI" id="CHEBI:17154"/>
        <dbReference type="ChEBI" id="CHEBI:29969"/>
        <dbReference type="ChEBI" id="CHEBI:57540"/>
        <dbReference type="ChEBI" id="CHEBI:61930"/>
        <dbReference type="ChEBI" id="CHEBI:83767"/>
        <dbReference type="EC" id="2.3.1.286"/>
    </reaction>
</comment>
<keyword evidence="1" id="KW-0808">Transferase</keyword>
<dbReference type="AlphaFoldDB" id="A0A8B4H0D7"/>
<evidence type="ECO:0000256" key="1">
    <source>
        <dbReference type="ARBA" id="ARBA00022679"/>
    </source>
</evidence>
<dbReference type="PROSITE" id="PS50305">
    <property type="entry name" value="SIRTUIN"/>
    <property type="match status" value="1"/>
</dbReference>
<dbReference type="InterPro" id="IPR026590">
    <property type="entry name" value="Ssirtuin_cat_dom"/>
</dbReference>
<comment type="similarity">
    <text evidence="3">Belongs to the sirtuin family. Class III subfamily.</text>
</comment>
<comment type="caution">
    <text evidence="6">The sequence shown here is derived from an EMBL/GenBank/DDBJ whole genome shotgun (WGS) entry which is preliminary data.</text>
</comment>
<comment type="cofactor">
    <cofactor evidence="3">
        <name>Zn(2+)</name>
        <dbReference type="ChEBI" id="CHEBI:29105"/>
    </cofactor>
    <text evidence="3">Binds 1 zinc ion per subunit.</text>
</comment>
<feature type="binding site" evidence="3 4">
    <location>
        <position position="204"/>
    </location>
    <ligand>
        <name>Zn(2+)</name>
        <dbReference type="ChEBI" id="CHEBI:29105"/>
    </ligand>
</feature>
<accession>A0A8B4H0D7</accession>
<evidence type="ECO:0000259" key="5">
    <source>
        <dbReference type="PROSITE" id="PS50305"/>
    </source>
</evidence>
<dbReference type="InterPro" id="IPR029035">
    <property type="entry name" value="DHS-like_NAD/FAD-binding_dom"/>
</dbReference>
<evidence type="ECO:0000313" key="6">
    <source>
        <dbReference type="EMBL" id="SPW24371.1"/>
    </source>
</evidence>
<dbReference type="PANTHER" id="PTHR11085">
    <property type="entry name" value="NAD-DEPENDENT PROTEIN DEACYLASE SIRTUIN-5, MITOCHONDRIAL-RELATED"/>
    <property type="match status" value="1"/>
</dbReference>
<name>A0A8B4H0D7_9CORY</name>
<sequence length="326" mass="36107">MVSPPQFRNLFAGLSAGYQRPRAKMPRHRLPQLTTTCRSPDLAPTLARPWFSPRPHLGENQAYNGIMTARPTTIADFPPAIIENLSEARRVHVFTGAGMSAESGLETYRNDKTGLWENVDPQAMASIDAWARDPEPMWAWYLWRAHVAEEAQPNAGHIALAEWEQLCDSMLVTTQNIDNLHERAGSQHIAHLHGSLFAWRCSICGRPYRIMELPTQPAARLTPPECPLCHNPVRPGVVWFGESLPQREWELAEQWMMIADVVVVVGTSGVVYPAAALPRIAYECGTPIIEISPAATDLTPLATVSWATTAARGLPELVAKVQESRG</sequence>
<feature type="binding site" evidence="3">
    <location>
        <position position="144"/>
    </location>
    <ligand>
        <name>substrate</name>
    </ligand>
</feature>
<keyword evidence="2 3" id="KW-0520">NAD</keyword>
<evidence type="ECO:0000256" key="4">
    <source>
        <dbReference type="PROSITE-ProRule" id="PRU00236"/>
    </source>
</evidence>
<dbReference type="GO" id="GO:0036054">
    <property type="term" value="F:protein-malonyllysine demalonylase activity"/>
    <property type="evidence" value="ECO:0007669"/>
    <property type="project" value="InterPro"/>
</dbReference>
<organism evidence="6 7">
    <name type="scientific">Corynebacterium matruchotii</name>
    <dbReference type="NCBI Taxonomy" id="43768"/>
    <lineage>
        <taxon>Bacteria</taxon>
        <taxon>Bacillati</taxon>
        <taxon>Actinomycetota</taxon>
        <taxon>Actinomycetes</taxon>
        <taxon>Mycobacteriales</taxon>
        <taxon>Corynebacteriaceae</taxon>
        <taxon>Corynebacterium</taxon>
    </lineage>
</organism>
<reference evidence="6 7" key="1">
    <citation type="submission" date="2018-06" db="EMBL/GenBank/DDBJ databases">
        <authorList>
            <consortium name="Pathogen Informatics"/>
            <person name="Doyle S."/>
        </authorList>
    </citation>
    <scope>NUCLEOTIDE SEQUENCE [LARGE SCALE GENOMIC DNA]</scope>
    <source>
        <strain evidence="6 7">NCTC10254</strain>
    </source>
</reference>
<feature type="binding site" evidence="3">
    <location>
        <position position="310"/>
    </location>
    <ligand>
        <name>NAD(+)</name>
        <dbReference type="ChEBI" id="CHEBI:57540"/>
    </ligand>
</feature>
<gene>
    <name evidence="6" type="primary">cobB_1</name>
    <name evidence="3" type="synonym">cobB</name>
    <name evidence="6" type="ORF">NCTC10254_00749</name>
</gene>
<feature type="binding site" evidence="3">
    <location>
        <position position="141"/>
    </location>
    <ligand>
        <name>substrate</name>
    </ligand>
</feature>
<dbReference type="InterPro" id="IPR003000">
    <property type="entry name" value="Sirtuin"/>
</dbReference>
<dbReference type="NCBIfam" id="NF001753">
    <property type="entry name" value="PRK00481.1-3"/>
    <property type="match status" value="1"/>
</dbReference>
<feature type="active site" description="Proton acceptor" evidence="3 4">
    <location>
        <position position="193"/>
    </location>
</feature>
<protein>
    <recommendedName>
        <fullName evidence="3">NAD-dependent protein deacylase</fullName>
        <ecNumber evidence="3">2.3.1.286</ecNumber>
    </recommendedName>
    <alternativeName>
        <fullName evidence="3">Regulatory protein SIR2 homolog</fullName>
    </alternativeName>
</protein>
<dbReference type="HAMAP" id="MF_01121">
    <property type="entry name" value="Sirtuin_ClassIII"/>
    <property type="match status" value="1"/>
</dbReference>
<dbReference type="GO" id="GO:0017136">
    <property type="term" value="F:histone deacetylase activity, NAD-dependent"/>
    <property type="evidence" value="ECO:0007669"/>
    <property type="project" value="TreeGrafter"/>
</dbReference>
<feature type="binding site" evidence="3 4">
    <location>
        <position position="226"/>
    </location>
    <ligand>
        <name>Zn(2+)</name>
        <dbReference type="ChEBI" id="CHEBI:29105"/>
    </ligand>
</feature>
<dbReference type="EMBL" id="UARK01000001">
    <property type="protein sequence ID" value="SPW24371.1"/>
    <property type="molecule type" value="Genomic_DNA"/>
</dbReference>
<feature type="binding site" evidence="3 4">
    <location>
        <position position="229"/>
    </location>
    <ligand>
        <name>Zn(2+)</name>
        <dbReference type="ChEBI" id="CHEBI:29105"/>
    </ligand>
</feature>
<dbReference type="GO" id="GO:0070403">
    <property type="term" value="F:NAD+ binding"/>
    <property type="evidence" value="ECO:0007669"/>
    <property type="project" value="UniProtKB-UniRule"/>
</dbReference>
<dbReference type="Proteomes" id="UP000249886">
    <property type="component" value="Unassembled WGS sequence"/>
</dbReference>
<evidence type="ECO:0000256" key="3">
    <source>
        <dbReference type="HAMAP-Rule" id="MF_01121"/>
    </source>
</evidence>